<keyword evidence="1" id="KW-0813">Transport</keyword>
<evidence type="ECO:0000256" key="1">
    <source>
        <dbReference type="ARBA" id="ARBA00023286"/>
    </source>
</evidence>
<organism evidence="5 7">
    <name type="scientific">Cucumis melo var. makuwa</name>
    <name type="common">Oriental melon</name>
    <dbReference type="NCBI Taxonomy" id="1194695"/>
    <lineage>
        <taxon>Eukaryota</taxon>
        <taxon>Viridiplantae</taxon>
        <taxon>Streptophyta</taxon>
        <taxon>Embryophyta</taxon>
        <taxon>Tracheophyta</taxon>
        <taxon>Spermatophyta</taxon>
        <taxon>Magnoliopsida</taxon>
        <taxon>eudicotyledons</taxon>
        <taxon>Gunneridae</taxon>
        <taxon>Pentapetalae</taxon>
        <taxon>rosids</taxon>
        <taxon>fabids</taxon>
        <taxon>Cucurbitales</taxon>
        <taxon>Cucurbitaceae</taxon>
        <taxon>Benincaseae</taxon>
        <taxon>Cucumis</taxon>
    </lineage>
</organism>
<evidence type="ECO:0000313" key="5">
    <source>
        <dbReference type="EMBL" id="TYK08566.1"/>
    </source>
</evidence>
<reference evidence="6 7" key="1">
    <citation type="submission" date="2019-08" db="EMBL/GenBank/DDBJ databases">
        <title>Draft genome sequences of two oriental melons (Cucumis melo L. var makuwa).</title>
        <authorList>
            <person name="Kwon S.-Y."/>
        </authorList>
    </citation>
    <scope>NUCLEOTIDE SEQUENCE [LARGE SCALE GENOMIC DNA]</scope>
    <source>
        <strain evidence="7">cv. Chang Bougi</strain>
        <strain evidence="6">cv. SW 3</strain>
        <tissue evidence="5">Leaf</tissue>
    </source>
</reference>
<dbReference type="Proteomes" id="UP000321393">
    <property type="component" value="Unassembled WGS sequence"/>
</dbReference>
<keyword evidence="1" id="KW-0406">Ion transport</keyword>
<evidence type="ECO:0000256" key="2">
    <source>
        <dbReference type="ARBA" id="ARBA00023303"/>
    </source>
</evidence>
<keyword evidence="2" id="KW-0407">Ion channel</keyword>
<name>A0A5D3CDZ2_CUCMM</name>
<dbReference type="InterPro" id="IPR018490">
    <property type="entry name" value="cNMP-bd_dom_sf"/>
</dbReference>
<protein>
    <submittedName>
        <fullName evidence="5">Cyclic nucleotide-gated ion channel 1-like isoform X3</fullName>
    </submittedName>
</protein>
<gene>
    <name evidence="5" type="ORF">E5676_scaffold323G001090</name>
    <name evidence="4" type="ORF">E6C27_scaffold404G00310</name>
</gene>
<sequence>MQKKDVEIDLWTNYYSFQKKKEIKEFVRDKFEWTNDVNLKTLLNMFSSPFVEEIKKEPCRNILKRVPMLKVFEEEKLEEMMKDMKPMVFREQSYIIQEGEPVEQMLLFTKGMILAFSKSTKTRIMINAFGKGDLFGEQLLNWATENLPVSEIPLSKCTLKTQTQIEAFVLSLLIHNIIPSGTQICIG</sequence>
<dbReference type="GO" id="GO:0016020">
    <property type="term" value="C:membrane"/>
    <property type="evidence" value="ECO:0007669"/>
    <property type="project" value="UniProtKB-SubCell"/>
</dbReference>
<dbReference type="AlphaFoldDB" id="A0A5D3CDZ2"/>
<evidence type="ECO:0000313" key="7">
    <source>
        <dbReference type="Proteomes" id="UP000321947"/>
    </source>
</evidence>
<evidence type="ECO:0000259" key="3">
    <source>
        <dbReference type="PROSITE" id="PS50042"/>
    </source>
</evidence>
<dbReference type="InterPro" id="IPR014710">
    <property type="entry name" value="RmlC-like_jellyroll"/>
</dbReference>
<dbReference type="Gene3D" id="2.60.120.10">
    <property type="entry name" value="Jelly Rolls"/>
    <property type="match status" value="1"/>
</dbReference>
<feature type="domain" description="Cyclic nucleotide-binding" evidence="3">
    <location>
        <begin position="68"/>
        <end position="148"/>
    </location>
</feature>
<dbReference type="Pfam" id="PF00027">
    <property type="entry name" value="cNMP_binding"/>
    <property type="match status" value="1"/>
</dbReference>
<dbReference type="PANTHER" id="PTHR45651:SF68">
    <property type="entry name" value="ION TRANSPORT DOMAIN-CONTAINING PROTEIN"/>
    <property type="match status" value="1"/>
</dbReference>
<dbReference type="OrthoDB" id="1166637at2759"/>
<dbReference type="Proteomes" id="UP000321947">
    <property type="component" value="Unassembled WGS sequence"/>
</dbReference>
<dbReference type="PROSITE" id="PS50042">
    <property type="entry name" value="CNMP_BINDING_3"/>
    <property type="match status" value="1"/>
</dbReference>
<keyword evidence="1" id="KW-1071">Ligand-gated ion channel</keyword>
<proteinExistence type="predicted"/>
<dbReference type="PANTHER" id="PTHR45651">
    <property type="entry name" value="CYCLIC NUCLEOTIDE-GATED ION CHANNEL 15-RELATED-RELATED"/>
    <property type="match status" value="1"/>
</dbReference>
<comment type="caution">
    <text evidence="5">The sequence shown here is derived from an EMBL/GenBank/DDBJ whole genome shotgun (WGS) entry which is preliminary data.</text>
</comment>
<dbReference type="GO" id="GO:0034220">
    <property type="term" value="P:monoatomic ion transmembrane transport"/>
    <property type="evidence" value="ECO:0007669"/>
    <property type="project" value="UniProtKB-KW"/>
</dbReference>
<dbReference type="EMBL" id="SSTE01011678">
    <property type="protein sequence ID" value="KAA0050780.1"/>
    <property type="molecule type" value="Genomic_DNA"/>
</dbReference>
<accession>A0A5D3CDZ2</accession>
<dbReference type="EMBL" id="SSTD01012658">
    <property type="protein sequence ID" value="TYK08566.1"/>
    <property type="molecule type" value="Genomic_DNA"/>
</dbReference>
<evidence type="ECO:0000313" key="4">
    <source>
        <dbReference type="EMBL" id="KAA0050780.1"/>
    </source>
</evidence>
<dbReference type="InterPro" id="IPR000595">
    <property type="entry name" value="cNMP-bd_dom"/>
</dbReference>
<dbReference type="SUPFAM" id="SSF51206">
    <property type="entry name" value="cAMP-binding domain-like"/>
    <property type="match status" value="1"/>
</dbReference>
<evidence type="ECO:0000313" key="6">
    <source>
        <dbReference type="Proteomes" id="UP000321393"/>
    </source>
</evidence>